<gene>
    <name evidence="3" type="ORF">PGTUg99_033152</name>
</gene>
<evidence type="ECO:0000259" key="2">
    <source>
        <dbReference type="PROSITE" id="PS50828"/>
    </source>
</evidence>
<dbReference type="EMBL" id="VDEP01000270">
    <property type="protein sequence ID" value="KAA1116983.1"/>
    <property type="molecule type" value="Genomic_DNA"/>
</dbReference>
<protein>
    <recommendedName>
        <fullName evidence="2">Smr domain-containing protein</fullName>
    </recommendedName>
</protein>
<feature type="region of interest" description="Disordered" evidence="1">
    <location>
        <begin position="52"/>
        <end position="77"/>
    </location>
</feature>
<name>A0A5B0QVQ7_PUCGR</name>
<proteinExistence type="predicted"/>
<reference evidence="3 4" key="1">
    <citation type="submission" date="2019-05" db="EMBL/GenBank/DDBJ databases">
        <title>Emergence of the Ug99 lineage of the wheat stem rust pathogen through somatic hybridization.</title>
        <authorList>
            <person name="Li F."/>
            <person name="Upadhyaya N.M."/>
            <person name="Sperschneider J."/>
            <person name="Matny O."/>
            <person name="Nguyen-Phuc H."/>
            <person name="Mago R."/>
            <person name="Raley C."/>
            <person name="Miller M.E."/>
            <person name="Silverstein K.A.T."/>
            <person name="Henningsen E."/>
            <person name="Hirsch C.D."/>
            <person name="Visser B."/>
            <person name="Pretorius Z.A."/>
            <person name="Steffenson B.J."/>
            <person name="Schwessinger B."/>
            <person name="Dodds P.N."/>
            <person name="Figueroa M."/>
        </authorList>
    </citation>
    <scope>NUCLEOTIDE SEQUENCE [LARGE SCALE GENOMIC DNA]</scope>
    <source>
        <strain evidence="3 4">Ug99</strain>
    </source>
</reference>
<dbReference type="Pfam" id="PF01713">
    <property type="entry name" value="Smr"/>
    <property type="match status" value="1"/>
</dbReference>
<dbReference type="InterPro" id="IPR013899">
    <property type="entry name" value="DUF1771"/>
</dbReference>
<dbReference type="Gene3D" id="3.30.1370.110">
    <property type="match status" value="1"/>
</dbReference>
<dbReference type="SMART" id="SM01162">
    <property type="entry name" value="DUF1771"/>
    <property type="match status" value="1"/>
</dbReference>
<evidence type="ECO:0000256" key="1">
    <source>
        <dbReference type="SAM" id="MobiDB-lite"/>
    </source>
</evidence>
<evidence type="ECO:0000313" key="3">
    <source>
        <dbReference type="EMBL" id="KAA1116983.1"/>
    </source>
</evidence>
<dbReference type="PANTHER" id="PTHR47417">
    <property type="entry name" value="SMR DOMAIN-CONTAINING PROTEIN YPL199C"/>
    <property type="match status" value="1"/>
</dbReference>
<accession>A0A5B0QVQ7</accession>
<dbReference type="Pfam" id="PF08590">
    <property type="entry name" value="DUF1771"/>
    <property type="match status" value="1"/>
</dbReference>
<organism evidence="3 4">
    <name type="scientific">Puccinia graminis f. sp. tritici</name>
    <dbReference type="NCBI Taxonomy" id="56615"/>
    <lineage>
        <taxon>Eukaryota</taxon>
        <taxon>Fungi</taxon>
        <taxon>Dikarya</taxon>
        <taxon>Basidiomycota</taxon>
        <taxon>Pucciniomycotina</taxon>
        <taxon>Pucciniomycetes</taxon>
        <taxon>Pucciniales</taxon>
        <taxon>Pucciniaceae</taxon>
        <taxon>Puccinia</taxon>
    </lineage>
</organism>
<dbReference type="PROSITE" id="PS50828">
    <property type="entry name" value="SMR"/>
    <property type="match status" value="1"/>
</dbReference>
<sequence length="198" mass="22404">MFPPGNLCRATSFSPCPYEALKRQNQRNPQDFDVKGLRKEALKEGNLMKQYHKEADRVSESDPSLADQLRAKAKQHMANRDRLNNLAAQWLFKENNQNLPSGTIDLHGLYVREAERYAKSALTHAKKTGSLDQLRFIVGKGIHSQNSMPRVKPAMMHLIKKHRLAVEVDPKNAGVLLSGQKVSRLNVGKRPRVSDRNS</sequence>
<evidence type="ECO:0000313" key="4">
    <source>
        <dbReference type="Proteomes" id="UP000325313"/>
    </source>
</evidence>
<comment type="caution">
    <text evidence="3">The sequence shown here is derived from an EMBL/GenBank/DDBJ whole genome shotgun (WGS) entry which is preliminary data.</text>
</comment>
<dbReference type="AlphaFoldDB" id="A0A5B0QVQ7"/>
<dbReference type="SMART" id="SM00463">
    <property type="entry name" value="SMR"/>
    <property type="match status" value="1"/>
</dbReference>
<dbReference type="Proteomes" id="UP000325313">
    <property type="component" value="Unassembled WGS sequence"/>
</dbReference>
<dbReference type="PANTHER" id="PTHR47417:SF1">
    <property type="entry name" value="SMR DOMAIN-CONTAINING PROTEIN YPL199C"/>
    <property type="match status" value="1"/>
</dbReference>
<dbReference type="InterPro" id="IPR053020">
    <property type="entry name" value="Smr_domain_protein"/>
</dbReference>
<feature type="domain" description="Smr" evidence="2">
    <location>
        <begin position="104"/>
        <end position="178"/>
    </location>
</feature>
<dbReference type="InterPro" id="IPR002625">
    <property type="entry name" value="Smr_dom"/>
</dbReference>
<dbReference type="SUPFAM" id="SSF160443">
    <property type="entry name" value="SMR domain-like"/>
    <property type="match status" value="1"/>
</dbReference>
<dbReference type="InterPro" id="IPR036063">
    <property type="entry name" value="Smr_dom_sf"/>
</dbReference>